<dbReference type="Proteomes" id="UP001500665">
    <property type="component" value="Unassembled WGS sequence"/>
</dbReference>
<protein>
    <submittedName>
        <fullName evidence="2">Uncharacterized protein</fullName>
    </submittedName>
</protein>
<name>A0ABP4BP73_9ACTN</name>
<dbReference type="EMBL" id="BAAAHH010000012">
    <property type="protein sequence ID" value="GAA0952772.1"/>
    <property type="molecule type" value="Genomic_DNA"/>
</dbReference>
<reference evidence="3" key="1">
    <citation type="journal article" date="2019" name="Int. J. Syst. Evol. Microbiol.">
        <title>The Global Catalogue of Microorganisms (GCM) 10K type strain sequencing project: providing services to taxonomists for standard genome sequencing and annotation.</title>
        <authorList>
            <consortium name="The Broad Institute Genomics Platform"/>
            <consortium name="The Broad Institute Genome Sequencing Center for Infectious Disease"/>
            <person name="Wu L."/>
            <person name="Ma J."/>
        </authorList>
    </citation>
    <scope>NUCLEOTIDE SEQUENCE [LARGE SCALE GENOMIC DNA]</scope>
    <source>
        <strain evidence="3">JCM 10696</strain>
    </source>
</reference>
<proteinExistence type="predicted"/>
<feature type="signal peptide" evidence="1">
    <location>
        <begin position="1"/>
        <end position="28"/>
    </location>
</feature>
<dbReference type="PROSITE" id="PS51257">
    <property type="entry name" value="PROKAR_LIPOPROTEIN"/>
    <property type="match status" value="1"/>
</dbReference>
<sequence>MLKRTAAVFAAAASVLGVSAAVAPAAQAGGYGCAGNLVKTIPVPLKDMLTGKTYYRSDIKLYYNPKSGWNCAVMVKRPGKARYNAKVPMYLEIMNSRWAEDRQKNNVDRDQGNFRRYAGPVKVNGRWKGRGLCISVHALYSDAEASRYHGPEWNGRLHKSGLACR</sequence>
<accession>A0ABP4BP73</accession>
<comment type="caution">
    <text evidence="2">The sequence shown here is derived from an EMBL/GenBank/DDBJ whole genome shotgun (WGS) entry which is preliminary data.</text>
</comment>
<gene>
    <name evidence="2" type="ORF">GCM10009550_33970</name>
</gene>
<feature type="chain" id="PRO_5047043074" evidence="1">
    <location>
        <begin position="29"/>
        <end position="165"/>
    </location>
</feature>
<keyword evidence="1" id="KW-0732">Signal</keyword>
<keyword evidence="3" id="KW-1185">Reference proteome</keyword>
<evidence type="ECO:0000313" key="2">
    <source>
        <dbReference type="EMBL" id="GAA0952772.1"/>
    </source>
</evidence>
<dbReference type="RefSeq" id="WP_344241789.1">
    <property type="nucleotide sequence ID" value="NZ_BAAAHH010000012.1"/>
</dbReference>
<organism evidence="2 3">
    <name type="scientific">Actinocorallia libanotica</name>
    <dbReference type="NCBI Taxonomy" id="46162"/>
    <lineage>
        <taxon>Bacteria</taxon>
        <taxon>Bacillati</taxon>
        <taxon>Actinomycetota</taxon>
        <taxon>Actinomycetes</taxon>
        <taxon>Streptosporangiales</taxon>
        <taxon>Thermomonosporaceae</taxon>
        <taxon>Actinocorallia</taxon>
    </lineage>
</organism>
<evidence type="ECO:0000313" key="3">
    <source>
        <dbReference type="Proteomes" id="UP001500665"/>
    </source>
</evidence>
<evidence type="ECO:0000256" key="1">
    <source>
        <dbReference type="SAM" id="SignalP"/>
    </source>
</evidence>